<dbReference type="InterPro" id="IPR050925">
    <property type="entry name" value="Rhomboid_protease_S54"/>
</dbReference>
<evidence type="ECO:0000256" key="3">
    <source>
        <dbReference type="ARBA" id="ARBA00022692"/>
    </source>
</evidence>
<feature type="transmembrane region" description="Helical" evidence="7">
    <location>
        <begin position="175"/>
        <end position="193"/>
    </location>
</feature>
<evidence type="ECO:0000256" key="2">
    <source>
        <dbReference type="ARBA" id="ARBA00009045"/>
    </source>
</evidence>
<dbReference type="Proteomes" id="UP000290189">
    <property type="component" value="Unassembled WGS sequence"/>
</dbReference>
<dbReference type="Pfam" id="PF01694">
    <property type="entry name" value="Rhomboid"/>
    <property type="match status" value="1"/>
</dbReference>
<feature type="transmembrane region" description="Helical" evidence="7">
    <location>
        <begin position="253"/>
        <end position="275"/>
    </location>
</feature>
<comment type="subcellular location">
    <subcellularLocation>
        <location evidence="1">Membrane</location>
        <topology evidence="1">Multi-pass membrane protein</topology>
    </subcellularLocation>
</comment>
<dbReference type="GO" id="GO:0004252">
    <property type="term" value="F:serine-type endopeptidase activity"/>
    <property type="evidence" value="ECO:0007669"/>
    <property type="project" value="InterPro"/>
</dbReference>
<dbReference type="SUPFAM" id="SSF144091">
    <property type="entry name" value="Rhomboid-like"/>
    <property type="match status" value="1"/>
</dbReference>
<dbReference type="GO" id="GO:0016020">
    <property type="term" value="C:membrane"/>
    <property type="evidence" value="ECO:0007669"/>
    <property type="project" value="UniProtKB-SubCell"/>
</dbReference>
<evidence type="ECO:0000256" key="1">
    <source>
        <dbReference type="ARBA" id="ARBA00004141"/>
    </source>
</evidence>
<keyword evidence="3 7" id="KW-0812">Transmembrane</keyword>
<keyword evidence="6 7" id="KW-0472">Membrane</keyword>
<evidence type="ECO:0000313" key="9">
    <source>
        <dbReference type="EMBL" id="SPR00257.1"/>
    </source>
</evidence>
<dbReference type="PANTHER" id="PTHR43731">
    <property type="entry name" value="RHOMBOID PROTEASE"/>
    <property type="match status" value="1"/>
</dbReference>
<organism evidence="9 10">
    <name type="scientific">Plasmodiophora brassicae</name>
    <name type="common">Clubroot disease agent</name>
    <dbReference type="NCBI Taxonomy" id="37360"/>
    <lineage>
        <taxon>Eukaryota</taxon>
        <taxon>Sar</taxon>
        <taxon>Rhizaria</taxon>
        <taxon>Endomyxa</taxon>
        <taxon>Phytomyxea</taxon>
        <taxon>Plasmodiophorida</taxon>
        <taxon>Plasmodiophoridae</taxon>
        <taxon>Plasmodiophora</taxon>
    </lineage>
</organism>
<keyword evidence="5 7" id="KW-1133">Transmembrane helix</keyword>
<dbReference type="EMBL" id="OVEO01000013">
    <property type="protein sequence ID" value="SPR00257.1"/>
    <property type="molecule type" value="Genomic_DNA"/>
</dbReference>
<protein>
    <recommendedName>
        <fullName evidence="8">Peptidase S54 rhomboid domain-containing protein</fullName>
    </recommendedName>
</protein>
<dbReference type="AlphaFoldDB" id="A0A3P3YJ86"/>
<feature type="domain" description="Peptidase S54 rhomboid" evidence="8">
    <location>
        <begin position="140"/>
        <end position="276"/>
    </location>
</feature>
<keyword evidence="4" id="KW-0378">Hydrolase</keyword>
<feature type="transmembrane region" description="Helical" evidence="7">
    <location>
        <begin position="226"/>
        <end position="247"/>
    </location>
</feature>
<evidence type="ECO:0000256" key="5">
    <source>
        <dbReference type="ARBA" id="ARBA00022989"/>
    </source>
</evidence>
<dbReference type="Gene3D" id="1.20.1540.10">
    <property type="entry name" value="Rhomboid-like"/>
    <property type="match status" value="1"/>
</dbReference>
<comment type="similarity">
    <text evidence="2">Belongs to the peptidase S54 family.</text>
</comment>
<evidence type="ECO:0000256" key="6">
    <source>
        <dbReference type="ARBA" id="ARBA00023136"/>
    </source>
</evidence>
<evidence type="ECO:0000313" key="10">
    <source>
        <dbReference type="Proteomes" id="UP000290189"/>
    </source>
</evidence>
<dbReference type="PANTHER" id="PTHR43731:SF14">
    <property type="entry name" value="PRESENILIN-ASSOCIATED RHOMBOID-LIKE PROTEIN, MITOCHONDRIAL"/>
    <property type="match status" value="1"/>
</dbReference>
<dbReference type="InterPro" id="IPR035952">
    <property type="entry name" value="Rhomboid-like_sf"/>
</dbReference>
<geneLocation type="mitochondrion" evidence="9"/>
<proteinExistence type="inferred from homology"/>
<reference evidence="9 10" key="1">
    <citation type="submission" date="2018-03" db="EMBL/GenBank/DDBJ databases">
        <authorList>
            <person name="Fogelqvist J."/>
        </authorList>
    </citation>
    <scope>NUCLEOTIDE SEQUENCE [LARGE SCALE GENOMIC DNA]</scope>
</reference>
<sequence>MATSFGRRLFSTMVTSRPGRTNPSGRHVLWSGAAVVGIFAACAVAERRRPTSADPRWRRMRWPADRPARGLVLIEHESVLERVKRKWDASSETTRTLTVLTAANAAVFGLWHVRAPAIRRVLERYFTSRPESRRIVPHLLSGFSHQSGAHLAFNMIALWSFGSVVHNTYGREQFCFLYLSSIIASSVFSHVYASRLGRLRPSLGASGGVLALVSVCTVLRPDAQLMLIFLPFVSFPAWAALAGMFAFDTCGILLGWQMFDHAAHLGGLLAGYLYASKLKDLTWDRRRWLTDRLGVQPARRPPSSGTY</sequence>
<dbReference type="GO" id="GO:0006465">
    <property type="term" value="P:signal peptide processing"/>
    <property type="evidence" value="ECO:0007669"/>
    <property type="project" value="TreeGrafter"/>
</dbReference>
<dbReference type="FunFam" id="1.20.1540.10:FF:000012">
    <property type="entry name" value="Rhomboid family protein"/>
    <property type="match status" value="1"/>
</dbReference>
<evidence type="ECO:0000256" key="7">
    <source>
        <dbReference type="SAM" id="Phobius"/>
    </source>
</evidence>
<name>A0A3P3YJ86_PLABS</name>
<feature type="transmembrane region" description="Helical" evidence="7">
    <location>
        <begin position="199"/>
        <end position="219"/>
    </location>
</feature>
<keyword evidence="9" id="KW-0496">Mitochondrion</keyword>
<dbReference type="InterPro" id="IPR022764">
    <property type="entry name" value="Peptidase_S54_rhomboid_dom"/>
</dbReference>
<evidence type="ECO:0000259" key="8">
    <source>
        <dbReference type="Pfam" id="PF01694"/>
    </source>
</evidence>
<accession>A0A3P3YJ86</accession>
<evidence type="ECO:0000256" key="4">
    <source>
        <dbReference type="ARBA" id="ARBA00022801"/>
    </source>
</evidence>
<gene>
    <name evidence="9" type="ORF">PLBR_LOCUS7472</name>
</gene>